<gene>
    <name evidence="1" type="ORF">UFOPK3772_02997</name>
</gene>
<organism evidence="1">
    <name type="scientific">freshwater metagenome</name>
    <dbReference type="NCBI Taxonomy" id="449393"/>
    <lineage>
        <taxon>unclassified sequences</taxon>
        <taxon>metagenomes</taxon>
        <taxon>ecological metagenomes</taxon>
    </lineage>
</organism>
<dbReference type="AlphaFoldDB" id="A0A6J7LHH1"/>
<evidence type="ECO:0000313" key="1">
    <source>
        <dbReference type="EMBL" id="CAB4967597.1"/>
    </source>
</evidence>
<proteinExistence type="predicted"/>
<accession>A0A6J7LHH1</accession>
<name>A0A6J7LHH1_9ZZZZ</name>
<sequence>MFRSATVRRIALISVIPGSLVLSASPALAAGTPSAVTTPSEATAATPVAEGRTLMSPAQRMLRLTLSSAQTRDMRGVEPSMYRGRYFRASVEVKRQCIAKRESEGHYDVVSRSGYHGAYQMSPQLARGATWMMVREHRQLLGDQAAVRVLAKLRATPLSRWPRYWQDAAFSTIYNWRGTGSGAAHWRGGRWHC</sequence>
<dbReference type="EMBL" id="CAFBNE010000144">
    <property type="protein sequence ID" value="CAB4967597.1"/>
    <property type="molecule type" value="Genomic_DNA"/>
</dbReference>
<reference evidence="1" key="1">
    <citation type="submission" date="2020-05" db="EMBL/GenBank/DDBJ databases">
        <authorList>
            <person name="Chiriac C."/>
            <person name="Salcher M."/>
            <person name="Ghai R."/>
            <person name="Kavagutti S V."/>
        </authorList>
    </citation>
    <scope>NUCLEOTIDE SEQUENCE</scope>
</reference>
<dbReference type="Gene3D" id="1.10.530.10">
    <property type="match status" value="1"/>
</dbReference>
<protein>
    <submittedName>
        <fullName evidence="1">Unannotated protein</fullName>
    </submittedName>
</protein>